<keyword evidence="11" id="KW-1185">Reference proteome</keyword>
<keyword evidence="10" id="KW-0969">Cilium</keyword>
<dbReference type="InterPro" id="IPR007597">
    <property type="entry name" value="CheC"/>
</dbReference>
<dbReference type="Pfam" id="PF01052">
    <property type="entry name" value="FliMN_C"/>
    <property type="match status" value="1"/>
</dbReference>
<keyword evidence="5" id="KW-0283">Flagellar rotation</keyword>
<dbReference type="AlphaFoldDB" id="A0A9E8M1M4"/>
<dbReference type="InterPro" id="IPR028976">
    <property type="entry name" value="CheC-like_sf"/>
</dbReference>
<evidence type="ECO:0000313" key="11">
    <source>
        <dbReference type="Proteomes" id="UP001164726"/>
    </source>
</evidence>
<evidence type="ECO:0000256" key="7">
    <source>
        <dbReference type="SAM" id="MobiDB-lite"/>
    </source>
</evidence>
<reference evidence="10" key="1">
    <citation type="submission" date="2022-09" db="EMBL/GenBank/DDBJ databases">
        <title>Complete Genomes of Fervidibacillus albus and Fervidibacillus halotolerans isolated from tidal flat sediments.</title>
        <authorList>
            <person name="Kwon K.K."/>
            <person name="Yang S.-H."/>
            <person name="Park M.J."/>
            <person name="Oh H.-M."/>
        </authorList>
    </citation>
    <scope>NUCLEOTIDE SEQUENCE</scope>
    <source>
        <strain evidence="10">MEBiC13594</strain>
    </source>
</reference>
<organism evidence="10 11">
    <name type="scientific">Fervidibacillus halotolerans</name>
    <dbReference type="NCBI Taxonomy" id="2980027"/>
    <lineage>
        <taxon>Bacteria</taxon>
        <taxon>Bacillati</taxon>
        <taxon>Bacillota</taxon>
        <taxon>Bacilli</taxon>
        <taxon>Bacillales</taxon>
        <taxon>Bacillaceae</taxon>
        <taxon>Fervidibacillus</taxon>
    </lineage>
</organism>
<dbReference type="SUPFAM" id="SSF101801">
    <property type="entry name" value="Surface presentation of antigens (SPOA)"/>
    <property type="match status" value="1"/>
</dbReference>
<evidence type="ECO:0000313" key="10">
    <source>
        <dbReference type="EMBL" id="WAA13594.1"/>
    </source>
</evidence>
<dbReference type="PANTHER" id="PTHR43484:SF1">
    <property type="entry name" value="FLAGELLAR MOTOR SWITCH PROTEIN FLIN"/>
    <property type="match status" value="1"/>
</dbReference>
<dbReference type="EMBL" id="CP106877">
    <property type="protein sequence ID" value="WAA13594.1"/>
    <property type="molecule type" value="Genomic_DNA"/>
</dbReference>
<dbReference type="InterPro" id="IPR051469">
    <property type="entry name" value="FliN/MopA/SpaO"/>
</dbReference>
<evidence type="ECO:0000256" key="5">
    <source>
        <dbReference type="ARBA" id="ARBA00022779"/>
    </source>
</evidence>
<feature type="domain" description="CheC-like protein" evidence="9">
    <location>
        <begin position="136"/>
        <end position="169"/>
    </location>
</feature>
<dbReference type="RefSeq" id="WP_275421779.1">
    <property type="nucleotide sequence ID" value="NZ_CP106877.1"/>
</dbReference>
<gene>
    <name evidence="10" type="primary">fliY</name>
    <name evidence="10" type="ORF">OE105_05685</name>
</gene>
<keyword evidence="6" id="KW-0472">Membrane</keyword>
<dbReference type="GO" id="GO:0071973">
    <property type="term" value="P:bacterial-type flagellum-dependent cell motility"/>
    <property type="evidence" value="ECO:0007669"/>
    <property type="project" value="InterPro"/>
</dbReference>
<dbReference type="SUPFAM" id="SSF103039">
    <property type="entry name" value="CheC-like"/>
    <property type="match status" value="1"/>
</dbReference>
<dbReference type="GO" id="GO:0009425">
    <property type="term" value="C:bacterial-type flagellum basal body"/>
    <property type="evidence" value="ECO:0007669"/>
    <property type="project" value="InterPro"/>
</dbReference>
<dbReference type="Pfam" id="PF04509">
    <property type="entry name" value="CheC"/>
    <property type="match status" value="2"/>
</dbReference>
<keyword evidence="4" id="KW-0145">Chemotaxis</keyword>
<dbReference type="InterPro" id="IPR001543">
    <property type="entry name" value="FliN-like_C"/>
</dbReference>
<dbReference type="InterPro" id="IPR001172">
    <property type="entry name" value="FliN_T3SS_HrcQb"/>
</dbReference>
<dbReference type="KEGG" id="fhl:OE105_05685"/>
<dbReference type="GO" id="GO:0005886">
    <property type="term" value="C:plasma membrane"/>
    <property type="evidence" value="ECO:0007669"/>
    <property type="project" value="UniProtKB-SubCell"/>
</dbReference>
<dbReference type="PANTHER" id="PTHR43484">
    <property type="match status" value="1"/>
</dbReference>
<sequence length="382" mass="42534">MKSDGLLSQEEIDALLNGDTTESNEKMSHSSDKLLTEVEQDALGEIGNISFGNSATALSTLLNQKVEITTPSVSIIRKENLEREFPHPYVAVVVNYTAGFGGSNLLVINQRDASIIADLMLGGSGEDVSEEINELQMSAIQEAMNQMMGSAATSMSTIFDKRVEISPPIIDILNIPEKEGIDKIPEDDPIVKIGFKLTVGNLINSTIMQLLPIRFAKSMVTHLINKPEPKEEHRDRQFESMDHDGLEIEEQYLEESNQSMKTSSSLTKKEKPKEKKKIQPAVFQDFQEVIKEEGSEPRNLQMLFDIPLQVTVELGRTKKVVKDILDLSPGSIIELDKLAGEPVDILVNNRLIAKGEVVVIEENFGVRVTEILSKSERMKRMK</sequence>
<evidence type="ECO:0000256" key="6">
    <source>
        <dbReference type="ARBA" id="ARBA00023136"/>
    </source>
</evidence>
<feature type="domain" description="CheC-like protein" evidence="9">
    <location>
        <begin position="39"/>
        <end position="75"/>
    </location>
</feature>
<dbReference type="GO" id="GO:0006935">
    <property type="term" value="P:chemotaxis"/>
    <property type="evidence" value="ECO:0007669"/>
    <property type="project" value="UniProtKB-KW"/>
</dbReference>
<evidence type="ECO:0000256" key="1">
    <source>
        <dbReference type="ARBA" id="ARBA00004413"/>
    </source>
</evidence>
<dbReference type="InterPro" id="IPR036429">
    <property type="entry name" value="SpoA-like_sf"/>
</dbReference>
<dbReference type="NCBIfam" id="TIGR02480">
    <property type="entry name" value="fliN"/>
    <property type="match status" value="1"/>
</dbReference>
<dbReference type="Gene3D" id="2.30.330.10">
    <property type="entry name" value="SpoA-like"/>
    <property type="match status" value="1"/>
</dbReference>
<protein>
    <submittedName>
        <fullName evidence="10">Flagellar motor switch phosphatase FliY</fullName>
    </submittedName>
</protein>
<dbReference type="Gene3D" id="3.40.1550.10">
    <property type="entry name" value="CheC-like"/>
    <property type="match status" value="1"/>
</dbReference>
<evidence type="ECO:0000259" key="8">
    <source>
        <dbReference type="Pfam" id="PF01052"/>
    </source>
</evidence>
<dbReference type="GO" id="GO:0003774">
    <property type="term" value="F:cytoskeletal motor activity"/>
    <property type="evidence" value="ECO:0007669"/>
    <property type="project" value="InterPro"/>
</dbReference>
<accession>A0A9E8M1M4</accession>
<dbReference type="CDD" id="cd17907">
    <property type="entry name" value="FliY_FliN-Y"/>
    <property type="match status" value="1"/>
</dbReference>
<evidence type="ECO:0000256" key="2">
    <source>
        <dbReference type="ARBA" id="ARBA00009226"/>
    </source>
</evidence>
<dbReference type="InterPro" id="IPR012826">
    <property type="entry name" value="FliN"/>
</dbReference>
<keyword evidence="3" id="KW-1003">Cell membrane</keyword>
<evidence type="ECO:0000256" key="4">
    <source>
        <dbReference type="ARBA" id="ARBA00022500"/>
    </source>
</evidence>
<proteinExistence type="inferred from homology"/>
<dbReference type="PRINTS" id="PR00956">
    <property type="entry name" value="FLGMOTORFLIN"/>
</dbReference>
<feature type="domain" description="Flagellar motor switch protein FliN-like C-terminal" evidence="8">
    <location>
        <begin position="302"/>
        <end position="372"/>
    </location>
</feature>
<evidence type="ECO:0000256" key="3">
    <source>
        <dbReference type="ARBA" id="ARBA00022475"/>
    </source>
</evidence>
<keyword evidence="10" id="KW-0966">Cell projection</keyword>
<dbReference type="Proteomes" id="UP001164726">
    <property type="component" value="Chromosome"/>
</dbReference>
<keyword evidence="10" id="KW-0282">Flagellum</keyword>
<comment type="subcellular location">
    <subcellularLocation>
        <location evidence="1">Cell membrane</location>
        <topology evidence="1">Peripheral membrane protein</topology>
        <orientation evidence="1">Cytoplasmic side</orientation>
    </subcellularLocation>
</comment>
<evidence type="ECO:0000259" key="9">
    <source>
        <dbReference type="Pfam" id="PF04509"/>
    </source>
</evidence>
<dbReference type="NCBIfam" id="NF005995">
    <property type="entry name" value="PRK08119.1"/>
    <property type="match status" value="1"/>
</dbReference>
<dbReference type="GO" id="GO:0016787">
    <property type="term" value="F:hydrolase activity"/>
    <property type="evidence" value="ECO:0007669"/>
    <property type="project" value="InterPro"/>
</dbReference>
<name>A0A9E8M1M4_9BACI</name>
<comment type="similarity">
    <text evidence="2">Belongs to the FliN/MopA/SpaO family.</text>
</comment>
<feature type="region of interest" description="Disordered" evidence="7">
    <location>
        <begin position="254"/>
        <end position="278"/>
    </location>
</feature>